<feature type="modified residue" description="4-aspartylphosphate" evidence="5">
    <location>
        <position position="53"/>
    </location>
</feature>
<dbReference type="InterPro" id="IPR002197">
    <property type="entry name" value="HTH_Fis"/>
</dbReference>
<dbReference type="KEGG" id="cni:Calni_0259"/>
<keyword evidence="3" id="KW-0805">Transcription regulation</keyword>
<feature type="domain" description="Response regulatory" evidence="7">
    <location>
        <begin position="5"/>
        <end position="118"/>
    </location>
</feature>
<dbReference type="EMBL" id="CP002347">
    <property type="protein sequence ID" value="ADR18172.1"/>
    <property type="molecule type" value="Genomic_DNA"/>
</dbReference>
<evidence type="ECO:0000256" key="2">
    <source>
        <dbReference type="ARBA" id="ARBA00022840"/>
    </source>
</evidence>
<dbReference type="InterPro" id="IPR027417">
    <property type="entry name" value="P-loop_NTPase"/>
</dbReference>
<dbReference type="SUPFAM" id="SSF52540">
    <property type="entry name" value="P-loop containing nucleoside triphosphate hydrolases"/>
    <property type="match status" value="1"/>
</dbReference>
<dbReference type="Gene3D" id="3.40.50.300">
    <property type="entry name" value="P-loop containing nucleotide triphosphate hydrolases"/>
    <property type="match status" value="1"/>
</dbReference>
<dbReference type="Gene3D" id="3.40.50.2300">
    <property type="match status" value="1"/>
</dbReference>
<dbReference type="InterPro" id="IPR025943">
    <property type="entry name" value="Sigma_54_int_dom_ATP-bd_2"/>
</dbReference>
<dbReference type="InterPro" id="IPR009057">
    <property type="entry name" value="Homeodomain-like_sf"/>
</dbReference>
<evidence type="ECO:0000256" key="3">
    <source>
        <dbReference type="ARBA" id="ARBA00023015"/>
    </source>
</evidence>
<dbReference type="Gene3D" id="1.10.10.60">
    <property type="entry name" value="Homeodomain-like"/>
    <property type="match status" value="1"/>
</dbReference>
<dbReference type="STRING" id="768670.Calni_0259"/>
<dbReference type="PRINTS" id="PR01590">
    <property type="entry name" value="HTHFIS"/>
</dbReference>
<dbReference type="Proteomes" id="UP000007039">
    <property type="component" value="Chromosome"/>
</dbReference>
<keyword evidence="5" id="KW-0597">Phosphoprotein</keyword>
<keyword evidence="4" id="KW-0804">Transcription</keyword>
<dbReference type="GO" id="GO:0000160">
    <property type="term" value="P:phosphorelay signal transduction system"/>
    <property type="evidence" value="ECO:0007669"/>
    <property type="project" value="InterPro"/>
</dbReference>
<organism evidence="8 9">
    <name type="scientific">Calditerrivibrio nitroreducens (strain DSM 19672 / NBRC 101217 / Yu37-1)</name>
    <dbReference type="NCBI Taxonomy" id="768670"/>
    <lineage>
        <taxon>Bacteria</taxon>
        <taxon>Pseudomonadati</taxon>
        <taxon>Deferribacterota</taxon>
        <taxon>Deferribacteres</taxon>
        <taxon>Deferribacterales</taxon>
        <taxon>Calditerrivibrionaceae</taxon>
    </lineage>
</organism>
<dbReference type="eggNOG" id="COG2204">
    <property type="taxonomic scope" value="Bacteria"/>
</dbReference>
<dbReference type="InterPro" id="IPR011006">
    <property type="entry name" value="CheY-like_superfamily"/>
</dbReference>
<dbReference type="SMART" id="SM00382">
    <property type="entry name" value="AAA"/>
    <property type="match status" value="1"/>
</dbReference>
<evidence type="ECO:0000259" key="7">
    <source>
        <dbReference type="PROSITE" id="PS50110"/>
    </source>
</evidence>
<evidence type="ECO:0000313" key="8">
    <source>
        <dbReference type="EMBL" id="ADR18172.1"/>
    </source>
</evidence>
<dbReference type="HOGENOM" id="CLU_000445_0_6_0"/>
<dbReference type="GO" id="GO:0005524">
    <property type="term" value="F:ATP binding"/>
    <property type="evidence" value="ECO:0007669"/>
    <property type="project" value="UniProtKB-KW"/>
</dbReference>
<dbReference type="GO" id="GO:0006355">
    <property type="term" value="P:regulation of DNA-templated transcription"/>
    <property type="evidence" value="ECO:0007669"/>
    <property type="project" value="InterPro"/>
</dbReference>
<dbReference type="Pfam" id="PF02954">
    <property type="entry name" value="HTH_8"/>
    <property type="match status" value="1"/>
</dbReference>
<dbReference type="Gene3D" id="1.10.8.60">
    <property type="match status" value="1"/>
</dbReference>
<dbReference type="Pfam" id="PF00158">
    <property type="entry name" value="Sigma54_activat"/>
    <property type="match status" value="1"/>
</dbReference>
<dbReference type="Pfam" id="PF00072">
    <property type="entry name" value="Response_reg"/>
    <property type="match status" value="1"/>
</dbReference>
<dbReference type="OrthoDB" id="9814761at2"/>
<dbReference type="RefSeq" id="WP_013450389.1">
    <property type="nucleotide sequence ID" value="NC_014758.1"/>
</dbReference>
<dbReference type="PROSITE" id="PS50110">
    <property type="entry name" value="RESPONSE_REGULATORY"/>
    <property type="match status" value="1"/>
</dbReference>
<proteinExistence type="predicted"/>
<keyword evidence="9" id="KW-1185">Reference proteome</keyword>
<name>E4TJL0_CALNY</name>
<evidence type="ECO:0000256" key="4">
    <source>
        <dbReference type="ARBA" id="ARBA00023163"/>
    </source>
</evidence>
<dbReference type="SUPFAM" id="SSF52172">
    <property type="entry name" value="CheY-like"/>
    <property type="match status" value="1"/>
</dbReference>
<keyword evidence="1" id="KW-0547">Nucleotide-binding</keyword>
<dbReference type="PROSITE" id="PS00676">
    <property type="entry name" value="SIGMA54_INTERACT_2"/>
    <property type="match status" value="1"/>
</dbReference>
<evidence type="ECO:0000256" key="5">
    <source>
        <dbReference type="PROSITE-ProRule" id="PRU00169"/>
    </source>
</evidence>
<dbReference type="PROSITE" id="PS50045">
    <property type="entry name" value="SIGMA54_INTERACT_4"/>
    <property type="match status" value="1"/>
</dbReference>
<dbReference type="InterPro" id="IPR001789">
    <property type="entry name" value="Sig_transdc_resp-reg_receiver"/>
</dbReference>
<dbReference type="Pfam" id="PF25601">
    <property type="entry name" value="AAA_lid_14"/>
    <property type="match status" value="1"/>
</dbReference>
<dbReference type="SUPFAM" id="SSF46689">
    <property type="entry name" value="Homeodomain-like"/>
    <property type="match status" value="1"/>
</dbReference>
<feature type="domain" description="Sigma-54 factor interaction" evidence="6">
    <location>
        <begin position="143"/>
        <end position="372"/>
    </location>
</feature>
<dbReference type="PANTHER" id="PTHR32071:SF113">
    <property type="entry name" value="ALGINATE BIOSYNTHESIS TRANSCRIPTIONAL REGULATORY PROTEIN ALGB"/>
    <property type="match status" value="1"/>
</dbReference>
<dbReference type="PANTHER" id="PTHR32071">
    <property type="entry name" value="TRANSCRIPTIONAL REGULATORY PROTEIN"/>
    <property type="match status" value="1"/>
</dbReference>
<reference key="1">
    <citation type="submission" date="2010-11" db="EMBL/GenBank/DDBJ databases">
        <title>The complete genome of chromosome of Calditerrivibrio nitroreducens DSM 19672.</title>
        <authorList>
            <consortium name="US DOE Joint Genome Institute (JGI-PGF)"/>
            <person name="Lucas S."/>
            <person name="Copeland A."/>
            <person name="Lapidus A."/>
            <person name="Bruce D."/>
            <person name="Goodwin L."/>
            <person name="Pitluck S."/>
            <person name="Kyrpides N."/>
            <person name="Mavromatis K."/>
            <person name="Ivanova N."/>
            <person name="Mikhailova N."/>
            <person name="Zeytun A."/>
            <person name="Brettin T."/>
            <person name="Detter J.C."/>
            <person name="Tapia R."/>
            <person name="Han C."/>
            <person name="Land M."/>
            <person name="Hauser L."/>
            <person name="Markowitz V."/>
            <person name="Cheng J.-F."/>
            <person name="Hugenholtz P."/>
            <person name="Woyke T."/>
            <person name="Wu D."/>
            <person name="Spring S."/>
            <person name="Schroeder M."/>
            <person name="Brambilla E."/>
            <person name="Klenk H.-P."/>
            <person name="Eisen J.A."/>
        </authorList>
    </citation>
    <scope>NUCLEOTIDE SEQUENCE [LARGE SCALE GENOMIC DNA]</scope>
    <source>
        <strain>DSM 19672</strain>
    </source>
</reference>
<gene>
    <name evidence="8" type="ordered locus">Calni_0259</name>
</gene>
<dbReference type="CDD" id="cd00009">
    <property type="entry name" value="AAA"/>
    <property type="match status" value="1"/>
</dbReference>
<sequence length="455" mass="51255">MSEHKILIVDDEPKQREILSYILTKEGYTVFTAADAETALDLMNEELDMVITDLLLPGKNGIDFLEEALKRFPDMTIVIITGHGTIDTAVTSIKKGAFDYIQKPLNKETVLLTVKKGLERTGLLKERKLLYSQLKHKEAFGDFVGEHPLFKQAIGAIVKIADVDTNVLITGESGTGKDIAAQYIHKLSNRKDKPFIPVNCAAIPETLIESELFGFEKGAFTGAVARKKGIFESASGGTIFLDEISEISPMVQAKLLRLIQNKEILPLGSSSPIKIDVRIVAATNKNLEEEVRLGNFRQDLFYRLNVFTIRMPSLRERISDIPLLANHFLQKYKYLSKGEEKYFSKNAIKIMLDYPWYGNVRELESFIQKVIIMSDGVEISEDEVKQFLNYDNTHINSTPKSGKVNNENKSLEDIEKELIENALRETGGNITKAAKKLGLTFRTLQYRIGKYGIKK</sequence>
<dbReference type="GO" id="GO:0043565">
    <property type="term" value="F:sequence-specific DNA binding"/>
    <property type="evidence" value="ECO:0007669"/>
    <property type="project" value="InterPro"/>
</dbReference>
<keyword evidence="2" id="KW-0067">ATP-binding</keyword>
<protein>
    <submittedName>
        <fullName evidence="8">Two component, sigma54 specific, transcriptional regulator, Fis family</fullName>
    </submittedName>
</protein>
<reference evidence="8 9" key="2">
    <citation type="journal article" date="2011" name="Stand. Genomic Sci.">
        <title>Complete genome sequence of Calditerrivibrio nitroreducens type strain (Yu37-1).</title>
        <authorList>
            <person name="Pitluck S."/>
            <person name="Sikorski J."/>
            <person name="Zeytun A."/>
            <person name="Lapidus A."/>
            <person name="Nolan M."/>
            <person name="Lucas S."/>
            <person name="Hammon N."/>
            <person name="Deshpande S."/>
            <person name="Cheng J.F."/>
            <person name="Tapia R."/>
            <person name="Han C."/>
            <person name="Goodwin L."/>
            <person name="Liolios K."/>
            <person name="Pagani I."/>
            <person name="Ivanova N."/>
            <person name="Mavromatis K."/>
            <person name="Pati A."/>
            <person name="Chen A."/>
            <person name="Palaniappan K."/>
            <person name="Hauser L."/>
            <person name="Chang Y.J."/>
            <person name="Jeffries C.D."/>
            <person name="Detter J.C."/>
            <person name="Brambilla E."/>
            <person name="Djao O.D."/>
            <person name="Rohde M."/>
            <person name="Spring S."/>
            <person name="Goker M."/>
            <person name="Woyke T."/>
            <person name="Bristow J."/>
            <person name="Eisen J.A."/>
            <person name="Markowitz V."/>
            <person name="Hugenholtz P."/>
            <person name="Kyrpides N.C."/>
            <person name="Klenk H.P."/>
            <person name="Land M."/>
        </authorList>
    </citation>
    <scope>NUCLEOTIDE SEQUENCE [LARGE SCALE GENOMIC DNA]</scope>
    <source>
        <strain evidence="9">DSM 19672 / NBRC 101217 / Yu37-1</strain>
    </source>
</reference>
<evidence type="ECO:0000256" key="1">
    <source>
        <dbReference type="ARBA" id="ARBA00022741"/>
    </source>
</evidence>
<evidence type="ECO:0000259" key="6">
    <source>
        <dbReference type="PROSITE" id="PS50045"/>
    </source>
</evidence>
<dbReference type="InterPro" id="IPR003593">
    <property type="entry name" value="AAA+_ATPase"/>
</dbReference>
<accession>E4TJL0</accession>
<dbReference type="SMART" id="SM00448">
    <property type="entry name" value="REC"/>
    <property type="match status" value="1"/>
</dbReference>
<dbReference type="InterPro" id="IPR058031">
    <property type="entry name" value="AAA_lid_NorR"/>
</dbReference>
<dbReference type="AlphaFoldDB" id="E4TJL0"/>
<dbReference type="InterPro" id="IPR002078">
    <property type="entry name" value="Sigma_54_int"/>
</dbReference>
<evidence type="ECO:0000313" key="9">
    <source>
        <dbReference type="Proteomes" id="UP000007039"/>
    </source>
</evidence>
<dbReference type="FunFam" id="3.40.50.300:FF:000006">
    <property type="entry name" value="DNA-binding transcriptional regulator NtrC"/>
    <property type="match status" value="1"/>
</dbReference>